<comment type="subcellular location">
    <subcellularLocation>
        <location evidence="1">Cell envelope</location>
    </subcellularLocation>
</comment>
<dbReference type="InterPro" id="IPR012336">
    <property type="entry name" value="Thioredoxin-like_fold"/>
</dbReference>
<dbReference type="Proteomes" id="UP000295438">
    <property type="component" value="Unassembled WGS sequence"/>
</dbReference>
<organism evidence="6 7">
    <name type="scientific">Algoriphagus formosus</name>
    <dbReference type="NCBI Taxonomy" id="2007308"/>
    <lineage>
        <taxon>Bacteria</taxon>
        <taxon>Pseudomonadati</taxon>
        <taxon>Bacteroidota</taxon>
        <taxon>Cytophagia</taxon>
        <taxon>Cytophagales</taxon>
        <taxon>Cyclobacteriaceae</taxon>
        <taxon>Algoriphagus</taxon>
    </lineage>
</organism>
<sequence>MERTDTNYPAKFNRLIFTVLGVLFLFSCNSTLQDNDQDDQKDQIVLMLEDSMVGDLLAKRKGSFMYIDDELFSAKIEFSGKSLSHYGIIKTKRDFLELAYRDHSQTQYSYLFQKGDTVLVKLNEQNIWMETVNRKASPYETNLELLRNRDLYQSAYSKLQDFHLLWKSNYASVTPGGLREELKQYRKEAVESLTLELSWIDSLRAEKSISAISAKFYTSKARFELKKLNYFGEEDGAFDARGAFRSFLGSEWDTQDGAQTIYLHDFADFLLSYEMLHHPIPSTTSPYVTNSSSPFGKLMLFSYLNQTLPYLPFEEAADWLTSYEDRLANQAQAEFLWTSFEALRNQRPDLDLIGLSKSTTTLEELLVQKKGKFLYIDFWAAWCIPCIQSFPSSIALQDEYKNREFEVIYLSIDRNHKYWEDVVEKYHIAIPNRSFFVKNLEESGFLEKLKVDVIPRYLLFDQEGKLIHPYAPRANSEEVRVFLDKILPG</sequence>
<dbReference type="EMBL" id="SMUW01000013">
    <property type="protein sequence ID" value="TDK51109.1"/>
    <property type="molecule type" value="Genomic_DNA"/>
</dbReference>
<dbReference type="InterPro" id="IPR050553">
    <property type="entry name" value="Thioredoxin_ResA/DsbE_sf"/>
</dbReference>
<dbReference type="Gene3D" id="3.40.30.10">
    <property type="entry name" value="Glutaredoxin"/>
    <property type="match status" value="1"/>
</dbReference>
<gene>
    <name evidence="6" type="ORF">E1898_00235</name>
</gene>
<dbReference type="PROSITE" id="PS51352">
    <property type="entry name" value="THIOREDOXIN_2"/>
    <property type="match status" value="1"/>
</dbReference>
<keyword evidence="4" id="KW-0676">Redox-active center</keyword>
<dbReference type="Pfam" id="PF13905">
    <property type="entry name" value="Thioredoxin_8"/>
    <property type="match status" value="1"/>
</dbReference>
<protein>
    <submittedName>
        <fullName evidence="6">TlpA family protein disulfide reductase</fullName>
    </submittedName>
</protein>
<dbReference type="PROSITE" id="PS51257">
    <property type="entry name" value="PROKAR_LIPOPROTEIN"/>
    <property type="match status" value="1"/>
</dbReference>
<dbReference type="SUPFAM" id="SSF52833">
    <property type="entry name" value="Thioredoxin-like"/>
    <property type="match status" value="1"/>
</dbReference>
<evidence type="ECO:0000256" key="3">
    <source>
        <dbReference type="ARBA" id="ARBA00023157"/>
    </source>
</evidence>
<feature type="domain" description="Thioredoxin" evidence="5">
    <location>
        <begin position="341"/>
        <end position="488"/>
    </location>
</feature>
<evidence type="ECO:0000256" key="2">
    <source>
        <dbReference type="ARBA" id="ARBA00022748"/>
    </source>
</evidence>
<accession>A0A4R5VF59</accession>
<evidence type="ECO:0000313" key="7">
    <source>
        <dbReference type="Proteomes" id="UP000295438"/>
    </source>
</evidence>
<comment type="caution">
    <text evidence="6">The sequence shown here is derived from an EMBL/GenBank/DDBJ whole genome shotgun (WGS) entry which is preliminary data.</text>
</comment>
<evidence type="ECO:0000256" key="4">
    <source>
        <dbReference type="ARBA" id="ARBA00023284"/>
    </source>
</evidence>
<dbReference type="InterPro" id="IPR013766">
    <property type="entry name" value="Thioredoxin_domain"/>
</dbReference>
<dbReference type="CDD" id="cd02966">
    <property type="entry name" value="TlpA_like_family"/>
    <property type="match status" value="1"/>
</dbReference>
<dbReference type="AlphaFoldDB" id="A0A4R5VF59"/>
<dbReference type="InterPro" id="IPR036249">
    <property type="entry name" value="Thioredoxin-like_sf"/>
</dbReference>
<dbReference type="GO" id="GO:0017004">
    <property type="term" value="P:cytochrome complex assembly"/>
    <property type="evidence" value="ECO:0007669"/>
    <property type="project" value="UniProtKB-KW"/>
</dbReference>
<keyword evidence="7" id="KW-1185">Reference proteome</keyword>
<name>A0A4R5VF59_9BACT</name>
<evidence type="ECO:0000256" key="1">
    <source>
        <dbReference type="ARBA" id="ARBA00004196"/>
    </source>
</evidence>
<keyword evidence="2" id="KW-0201">Cytochrome c-type biogenesis</keyword>
<dbReference type="PANTHER" id="PTHR42852:SF6">
    <property type="entry name" value="THIOL:DISULFIDE INTERCHANGE PROTEIN DSBE"/>
    <property type="match status" value="1"/>
</dbReference>
<dbReference type="RefSeq" id="WP_133389375.1">
    <property type="nucleotide sequence ID" value="NZ_SMUW01000013.1"/>
</dbReference>
<dbReference type="GO" id="GO:0030313">
    <property type="term" value="C:cell envelope"/>
    <property type="evidence" value="ECO:0007669"/>
    <property type="project" value="UniProtKB-SubCell"/>
</dbReference>
<evidence type="ECO:0000259" key="5">
    <source>
        <dbReference type="PROSITE" id="PS51352"/>
    </source>
</evidence>
<proteinExistence type="predicted"/>
<keyword evidence="3" id="KW-1015">Disulfide bond</keyword>
<reference evidence="6 7" key="1">
    <citation type="submission" date="2019-03" db="EMBL/GenBank/DDBJ databases">
        <title>Algoriphagus aquimaris sp. nov., isolated form marine sediment in Pohang, Korea.</title>
        <authorList>
            <person name="Kim J."/>
            <person name="Yoon S.-H."/>
            <person name="Lee S.-S."/>
        </authorList>
    </citation>
    <scope>NUCLEOTIDE SEQUENCE [LARGE SCALE GENOMIC DNA]</scope>
    <source>
        <strain evidence="6 7">F21</strain>
    </source>
</reference>
<dbReference type="PANTHER" id="PTHR42852">
    <property type="entry name" value="THIOL:DISULFIDE INTERCHANGE PROTEIN DSBE"/>
    <property type="match status" value="1"/>
</dbReference>
<evidence type="ECO:0000313" key="6">
    <source>
        <dbReference type="EMBL" id="TDK51109.1"/>
    </source>
</evidence>